<accession>W4K0G8</accession>
<evidence type="ECO:0000313" key="2">
    <source>
        <dbReference type="EMBL" id="ETW79244.1"/>
    </source>
</evidence>
<dbReference type="eggNOG" id="ENOG502S78W">
    <property type="taxonomic scope" value="Eukaryota"/>
</dbReference>
<feature type="compositionally biased region" description="Basic residues" evidence="1">
    <location>
        <begin position="29"/>
        <end position="38"/>
    </location>
</feature>
<dbReference type="EMBL" id="KI925461">
    <property type="protein sequence ID" value="ETW79244.1"/>
    <property type="molecule type" value="Genomic_DNA"/>
</dbReference>
<keyword evidence="3" id="KW-1185">Reference proteome</keyword>
<gene>
    <name evidence="2" type="ORF">HETIRDRAFT_453702</name>
</gene>
<dbReference type="RefSeq" id="XP_009549495.1">
    <property type="nucleotide sequence ID" value="XM_009551200.1"/>
</dbReference>
<dbReference type="STRING" id="747525.W4K0G8"/>
<feature type="compositionally biased region" description="Low complexity" evidence="1">
    <location>
        <begin position="521"/>
        <end position="532"/>
    </location>
</feature>
<dbReference type="InParanoid" id="W4K0G8"/>
<dbReference type="HOGENOM" id="CLU_013602_0_0_1"/>
<feature type="compositionally biased region" description="Basic and acidic residues" evidence="1">
    <location>
        <begin position="559"/>
        <end position="592"/>
    </location>
</feature>
<dbReference type="KEGG" id="hir:HETIRDRAFT_453702"/>
<feature type="region of interest" description="Disordered" evidence="1">
    <location>
        <begin position="637"/>
        <end position="674"/>
    </location>
</feature>
<reference evidence="2 3" key="1">
    <citation type="journal article" date="2012" name="New Phytol.">
        <title>Insight into trade-off between wood decay and parasitism from the genome of a fungal forest pathogen.</title>
        <authorList>
            <person name="Olson A."/>
            <person name="Aerts A."/>
            <person name="Asiegbu F."/>
            <person name="Belbahri L."/>
            <person name="Bouzid O."/>
            <person name="Broberg A."/>
            <person name="Canback B."/>
            <person name="Coutinho P.M."/>
            <person name="Cullen D."/>
            <person name="Dalman K."/>
            <person name="Deflorio G."/>
            <person name="van Diepen L.T."/>
            <person name="Dunand C."/>
            <person name="Duplessis S."/>
            <person name="Durling M."/>
            <person name="Gonthier P."/>
            <person name="Grimwood J."/>
            <person name="Fossdal C.G."/>
            <person name="Hansson D."/>
            <person name="Henrissat B."/>
            <person name="Hietala A."/>
            <person name="Himmelstrand K."/>
            <person name="Hoffmeister D."/>
            <person name="Hogberg N."/>
            <person name="James T.Y."/>
            <person name="Karlsson M."/>
            <person name="Kohler A."/>
            <person name="Kues U."/>
            <person name="Lee Y.H."/>
            <person name="Lin Y.C."/>
            <person name="Lind M."/>
            <person name="Lindquist E."/>
            <person name="Lombard V."/>
            <person name="Lucas S."/>
            <person name="Lunden K."/>
            <person name="Morin E."/>
            <person name="Murat C."/>
            <person name="Park J."/>
            <person name="Raffaello T."/>
            <person name="Rouze P."/>
            <person name="Salamov A."/>
            <person name="Schmutz J."/>
            <person name="Solheim H."/>
            <person name="Stahlberg J."/>
            <person name="Velez H."/>
            <person name="de Vries R.P."/>
            <person name="Wiebenga A."/>
            <person name="Woodward S."/>
            <person name="Yakovlev I."/>
            <person name="Garbelotto M."/>
            <person name="Martin F."/>
            <person name="Grigoriev I.V."/>
            <person name="Stenlid J."/>
        </authorList>
    </citation>
    <scope>NUCLEOTIDE SEQUENCE [LARGE SCALE GENOMIC DNA]</scope>
    <source>
        <strain evidence="2 3">TC 32-1</strain>
    </source>
</reference>
<name>W4K0G8_HETIT</name>
<feature type="compositionally biased region" description="Polar residues" evidence="1">
    <location>
        <begin position="653"/>
        <end position="672"/>
    </location>
</feature>
<dbReference type="Proteomes" id="UP000030671">
    <property type="component" value="Unassembled WGS sequence"/>
</dbReference>
<feature type="region of interest" description="Disordered" evidence="1">
    <location>
        <begin position="136"/>
        <end position="175"/>
    </location>
</feature>
<feature type="compositionally biased region" description="Basic and acidic residues" evidence="1">
    <location>
        <begin position="162"/>
        <end position="173"/>
    </location>
</feature>
<feature type="region of interest" description="Disordered" evidence="1">
    <location>
        <begin position="29"/>
        <end position="68"/>
    </location>
</feature>
<dbReference type="OrthoDB" id="2507488at2759"/>
<organism evidence="2 3">
    <name type="scientific">Heterobasidion irregulare (strain TC 32-1)</name>
    <dbReference type="NCBI Taxonomy" id="747525"/>
    <lineage>
        <taxon>Eukaryota</taxon>
        <taxon>Fungi</taxon>
        <taxon>Dikarya</taxon>
        <taxon>Basidiomycota</taxon>
        <taxon>Agaricomycotina</taxon>
        <taxon>Agaricomycetes</taxon>
        <taxon>Russulales</taxon>
        <taxon>Bondarzewiaceae</taxon>
        <taxon>Heterobasidion</taxon>
        <taxon>Heterobasidion annosum species complex</taxon>
    </lineage>
</organism>
<evidence type="ECO:0000256" key="1">
    <source>
        <dbReference type="SAM" id="MobiDB-lite"/>
    </source>
</evidence>
<dbReference type="AlphaFoldDB" id="W4K0G8"/>
<feature type="region of interest" description="Disordered" evidence="1">
    <location>
        <begin position="268"/>
        <end position="290"/>
    </location>
</feature>
<sequence length="689" mass="75384">MDSEETPPHIMYQPPSPIFDVPEFPSLRRVKPLPKRRRTSVDAPSAASHPLTGGLLPSILPTPPGPDATAEELIAHAEELSAQMALQSYYMPIVGGVQDFGQPDSALFDRGGASPAIDFGLAFGTRGWDLGEQEEGDYVDHLPQPGNTKKRKVPANQSGSRGELDSVDGRLGGEEEPADRAIFVGTRQDDEAMDMLRAPSPVGGGALRRRGRMLPATLVGLQHKEMLKSRKRQLAAVLGALSHGDTLALDQALSAHYPLLAAAASNAHASTRGADCKDADRRPRVRRRAPRTARRMLIQNTPFSYEPTLPAVDFTFVCHSTTSERLVATREEVAVLHARFEVELARQAAKTAEAAQPPATSASEDTPSKQLDHARQKARTGPSANQAADLAPDPMLGVTKSRGKKKKRSALANASNPHHLRNYVPSRLPNQGQINAAQTQANTQNYISPLPLRFLSAQIPSRRKDDRARTPLSSLVDPADEWICPFCEYQLFYGDEHAYRRALKDRKKILKRRRRARERAAAAASGNSAALDKAPKDEADTEYEPELTAPAAAPKQSRSKGERQKEGDRGGDHAHGRDGCLECGRRATKTSDSDPPEWGFTIESIQIWLDSDEKGDGARTIPEKAIYFTSRSGVSYPKSQEHQVRLGSVRSIGRSQSPSTDTIRDTSNSSQPKELGVWPLEYLQKFNYG</sequence>
<feature type="region of interest" description="Disordered" evidence="1">
    <location>
        <begin position="349"/>
        <end position="428"/>
    </location>
</feature>
<feature type="compositionally biased region" description="Basic and acidic residues" evidence="1">
    <location>
        <begin position="366"/>
        <end position="375"/>
    </location>
</feature>
<dbReference type="GeneID" id="20676408"/>
<evidence type="ECO:0000313" key="3">
    <source>
        <dbReference type="Proteomes" id="UP000030671"/>
    </source>
</evidence>
<proteinExistence type="predicted"/>
<feature type="region of interest" description="Disordered" evidence="1">
    <location>
        <begin position="514"/>
        <end position="598"/>
    </location>
</feature>
<protein>
    <submittedName>
        <fullName evidence="2">Uncharacterized protein</fullName>
    </submittedName>
</protein>
<feature type="compositionally biased region" description="Low complexity" evidence="1">
    <location>
        <begin position="349"/>
        <end position="360"/>
    </location>
</feature>